<evidence type="ECO:0000313" key="1">
    <source>
        <dbReference type="EMBL" id="OUM06430.1"/>
    </source>
</evidence>
<dbReference type="Proteomes" id="UP000195128">
    <property type="component" value="Unassembled WGS sequence"/>
</dbReference>
<comment type="caution">
    <text evidence="1">The sequence shown here is derived from an EMBL/GenBank/DDBJ whole genome shotgun (WGS) entry which is preliminary data.</text>
</comment>
<dbReference type="OrthoDB" id="7029295at2"/>
<proteinExistence type="predicted"/>
<accession>A0A244EQX6</accession>
<dbReference type="EMBL" id="MTSA01000011">
    <property type="protein sequence ID" value="OUM06430.1"/>
    <property type="molecule type" value="Genomic_DNA"/>
</dbReference>
<protein>
    <submittedName>
        <fullName evidence="1">Uncharacterized protein</fullName>
    </submittedName>
</protein>
<gene>
    <name evidence="1" type="ORF">BW686_15095</name>
</gene>
<organism evidence="1 2">
    <name type="scientific">Pseudomonas syringae</name>
    <dbReference type="NCBI Taxonomy" id="317"/>
    <lineage>
        <taxon>Bacteria</taxon>
        <taxon>Pseudomonadati</taxon>
        <taxon>Pseudomonadota</taxon>
        <taxon>Gammaproteobacteria</taxon>
        <taxon>Pseudomonadales</taxon>
        <taxon>Pseudomonadaceae</taxon>
        <taxon>Pseudomonas</taxon>
    </lineage>
</organism>
<reference evidence="1 2" key="1">
    <citation type="submission" date="2017-01" db="EMBL/GenBank/DDBJ databases">
        <authorList>
            <person name="Mah S.A."/>
            <person name="Swanson W.J."/>
            <person name="Moy G.W."/>
            <person name="Vacquier V.D."/>
        </authorList>
    </citation>
    <scope>NUCLEOTIDE SEQUENCE [LARGE SCALE GENOMIC DNA]</scope>
    <source>
        <strain evidence="1">PDD-32b-74</strain>
    </source>
</reference>
<sequence length="73" mass="7821">MYHKSTSVADSFLQDLMQMSLTLNTGKKTAPTLPLCPSTAEMPCRFSGIAASAPPATLAIIGFCNMARRLLCQ</sequence>
<evidence type="ECO:0000313" key="2">
    <source>
        <dbReference type="Proteomes" id="UP000195128"/>
    </source>
</evidence>
<name>A0A244EQX6_PSESX</name>
<dbReference type="AlphaFoldDB" id="A0A244EQX6"/>